<comment type="caution">
    <text evidence="2">The sequence shown here is derived from an EMBL/GenBank/DDBJ whole genome shotgun (WGS) entry which is preliminary data.</text>
</comment>
<dbReference type="AlphaFoldDB" id="A0A937KBR7"/>
<keyword evidence="1" id="KW-0732">Signal</keyword>
<dbReference type="EMBL" id="JAEUGD010000031">
    <property type="protein sequence ID" value="MBL6446612.1"/>
    <property type="molecule type" value="Genomic_DNA"/>
</dbReference>
<protein>
    <submittedName>
        <fullName evidence="2">Uncharacterized protein</fullName>
    </submittedName>
</protein>
<proteinExistence type="predicted"/>
<sequence>MTLTKIYVFLFTFFLSLGTLHAQNCNKLSANEWTEVQSYANSIIPVVLYKLYPAPSDDTERQSRLDSLKTHDYTAYVQLTNGIRSFIESTTPDQQTCFYSVADNEIVLEWIGFIYRKNAPENKMLSPEFQKGWGILAEWNQGALNPFQDAEAYLLTLKGMAGYTFAKERSGGHLRLLVGPSMYYSGKDTQFLLTTRAEVRLKDIQAAPVSIGTIKFIAEGSTDIDGLWVFGPGVGVELPSFGVQLLHQWHTDAIKNHLEIGISYRFLN</sequence>
<keyword evidence="3" id="KW-1185">Reference proteome</keyword>
<reference evidence="2" key="1">
    <citation type="submission" date="2021-01" db="EMBL/GenBank/DDBJ databases">
        <title>Fulvivirga kasyanovii gen. nov., sp nov., a novel member of the phylum Bacteroidetes isolated from seawater in a mussel farm.</title>
        <authorList>
            <person name="Zhao L.-H."/>
            <person name="Wang Z.-J."/>
        </authorList>
    </citation>
    <scope>NUCLEOTIDE SEQUENCE</scope>
    <source>
        <strain evidence="2">29W222</strain>
    </source>
</reference>
<evidence type="ECO:0000256" key="1">
    <source>
        <dbReference type="SAM" id="SignalP"/>
    </source>
</evidence>
<evidence type="ECO:0000313" key="2">
    <source>
        <dbReference type="EMBL" id="MBL6446612.1"/>
    </source>
</evidence>
<accession>A0A937KBR7</accession>
<gene>
    <name evidence="2" type="ORF">JMN32_09840</name>
</gene>
<dbReference type="RefSeq" id="WP_202856144.1">
    <property type="nucleotide sequence ID" value="NZ_JAEUGD010000031.1"/>
</dbReference>
<dbReference type="Proteomes" id="UP000614216">
    <property type="component" value="Unassembled WGS sequence"/>
</dbReference>
<evidence type="ECO:0000313" key="3">
    <source>
        <dbReference type="Proteomes" id="UP000614216"/>
    </source>
</evidence>
<feature type="signal peptide" evidence="1">
    <location>
        <begin position="1"/>
        <end position="22"/>
    </location>
</feature>
<organism evidence="2 3">
    <name type="scientific">Fulvivirga marina</name>
    <dbReference type="NCBI Taxonomy" id="2494733"/>
    <lineage>
        <taxon>Bacteria</taxon>
        <taxon>Pseudomonadati</taxon>
        <taxon>Bacteroidota</taxon>
        <taxon>Cytophagia</taxon>
        <taxon>Cytophagales</taxon>
        <taxon>Fulvivirgaceae</taxon>
        <taxon>Fulvivirga</taxon>
    </lineage>
</organism>
<name>A0A937KBR7_9BACT</name>
<feature type="chain" id="PRO_5037496736" evidence="1">
    <location>
        <begin position="23"/>
        <end position="268"/>
    </location>
</feature>